<sequence>MIETFKDGETGTLCRFYRNGERSKVIPAQIEKPLLRKLDILEAASTEKSLFSPPGNNYERLEGNLKGWSSIRVSIQWRLIFRWRDGAAYDVYLDPHKYR</sequence>
<name>A0A5W3IVG4_SALMU</name>
<dbReference type="EMBL" id="AAHIXF010000031">
    <property type="protein sequence ID" value="EBW6611838.1"/>
    <property type="molecule type" value="Genomic_DNA"/>
</dbReference>
<reference evidence="1" key="1">
    <citation type="submission" date="2018-06" db="EMBL/GenBank/DDBJ databases">
        <authorList>
            <person name="Ashton P.M."/>
            <person name="Dallman T."/>
            <person name="Nair S."/>
            <person name="De Pinna E."/>
            <person name="Peters T."/>
            <person name="Grant K."/>
        </authorList>
    </citation>
    <scope>NUCLEOTIDE SEQUENCE</scope>
    <source>
        <strain evidence="1">246187</strain>
    </source>
</reference>
<comment type="caution">
    <text evidence="1">The sequence shown here is derived from an EMBL/GenBank/DDBJ whole genome shotgun (WGS) entry which is preliminary data.</text>
</comment>
<dbReference type="Pfam" id="PF05015">
    <property type="entry name" value="HigB-like_toxin"/>
    <property type="match status" value="1"/>
</dbReference>
<gene>
    <name evidence="1" type="ORF">DP785_23855</name>
</gene>
<evidence type="ECO:0000313" key="1">
    <source>
        <dbReference type="EMBL" id="EBW6611838.1"/>
    </source>
</evidence>
<dbReference type="InterPro" id="IPR007711">
    <property type="entry name" value="HigB-1"/>
</dbReference>
<proteinExistence type="predicted"/>
<dbReference type="AlphaFoldDB" id="A0A5W3IVG4"/>
<protein>
    <submittedName>
        <fullName evidence="1">Toxin</fullName>
    </submittedName>
</protein>
<dbReference type="PANTHER" id="PTHR40266">
    <property type="entry name" value="TOXIN HIGB-1"/>
    <property type="match status" value="1"/>
</dbReference>
<dbReference type="InterPro" id="IPR035093">
    <property type="entry name" value="RelE/ParE_toxin_dom_sf"/>
</dbReference>
<organism evidence="1">
    <name type="scientific">Salmonella muenchen</name>
    <dbReference type="NCBI Taxonomy" id="596"/>
    <lineage>
        <taxon>Bacteria</taxon>
        <taxon>Pseudomonadati</taxon>
        <taxon>Pseudomonadota</taxon>
        <taxon>Gammaproteobacteria</taxon>
        <taxon>Enterobacterales</taxon>
        <taxon>Enterobacteriaceae</taxon>
        <taxon>Salmonella</taxon>
    </lineage>
</organism>
<dbReference type="Gene3D" id="3.30.2310.20">
    <property type="entry name" value="RelE-like"/>
    <property type="match status" value="1"/>
</dbReference>
<accession>A0A5W3IVG4</accession>
<dbReference type="SUPFAM" id="SSF143011">
    <property type="entry name" value="RelE-like"/>
    <property type="match status" value="1"/>
</dbReference>
<dbReference type="PANTHER" id="PTHR40266:SF2">
    <property type="entry name" value="TOXIN HIGB-1"/>
    <property type="match status" value="1"/>
</dbReference>